<sequence length="310" mass="34881">MPAYNLIIIQVPKRQQISDFLTIRNMMYGRATDIDVHVLSVAEPPPSGFWQKMAERPSLIFSPIPVPLDPRLRGARLMAANIPKSEELRRLRIAGLPVPETLPITPDLRLDAGKWGPFTVIKPDVGYRGRGVALRRTRFVRWTDTSRLPEDDPRRGRLMLAQRYIHTGSRTCCYRVMTVLGRIIYAMRSLADVDSPRLDPDGEDDVELEVAANGVARRLDLIEDADILALARDIAAKLTYVPVFGIDIIREEGSGRLYVLELNSSGRTWHLSSDHGLGHQRDFGLDYYGQFDALGQITDALIEATRKLAI</sequence>
<keyword evidence="2" id="KW-1185">Reference proteome</keyword>
<dbReference type="Proteomes" id="UP000616151">
    <property type="component" value="Unassembled WGS sequence"/>
</dbReference>
<gene>
    <name evidence="1" type="ORF">JHL16_34325</name>
</gene>
<evidence type="ECO:0000313" key="2">
    <source>
        <dbReference type="Proteomes" id="UP000616151"/>
    </source>
</evidence>
<evidence type="ECO:0000313" key="1">
    <source>
        <dbReference type="EMBL" id="MBK1871493.1"/>
    </source>
</evidence>
<accession>A0ACC5RGF5</accession>
<comment type="caution">
    <text evidence="1">The sequence shown here is derived from an EMBL/GenBank/DDBJ whole genome shotgun (WGS) entry which is preliminary data.</text>
</comment>
<dbReference type="EMBL" id="JAENHL010000008">
    <property type="protein sequence ID" value="MBK1871493.1"/>
    <property type="molecule type" value="Genomic_DNA"/>
</dbReference>
<name>A0ACC5RGF5_9HYPH</name>
<organism evidence="1 2">
    <name type="scientific">Taklimakanibacter albus</name>
    <dbReference type="NCBI Taxonomy" id="2800327"/>
    <lineage>
        <taxon>Bacteria</taxon>
        <taxon>Pseudomonadati</taxon>
        <taxon>Pseudomonadota</taxon>
        <taxon>Alphaproteobacteria</taxon>
        <taxon>Hyphomicrobiales</taxon>
        <taxon>Aestuariivirgaceae</taxon>
        <taxon>Taklimakanibacter</taxon>
    </lineage>
</organism>
<reference evidence="1" key="1">
    <citation type="submission" date="2021-01" db="EMBL/GenBank/DDBJ databases">
        <authorList>
            <person name="Sun Q."/>
        </authorList>
    </citation>
    <scope>NUCLEOTIDE SEQUENCE</scope>
    <source>
        <strain evidence="1">YIM B02566</strain>
    </source>
</reference>
<proteinExistence type="predicted"/>
<protein>
    <submittedName>
        <fullName evidence="1">Uncharacterized protein</fullName>
    </submittedName>
</protein>